<feature type="compositionally biased region" description="Low complexity" evidence="3">
    <location>
        <begin position="227"/>
        <end position="240"/>
    </location>
</feature>
<reference evidence="5 6" key="1">
    <citation type="submission" date="2024-02" db="EMBL/GenBank/DDBJ databases">
        <title>Full genome sequence of Nocardioides kribbensis.</title>
        <authorList>
            <person name="Poletto B.L."/>
            <person name="Silva G."/>
            <person name="Galante D."/>
            <person name="Campos K.R."/>
            <person name="Santos M.B.N."/>
            <person name="Sacchi C.T."/>
        </authorList>
    </citation>
    <scope>NUCLEOTIDE SEQUENCE [LARGE SCALE GENOMIC DNA]</scope>
    <source>
        <strain evidence="5 6">O4R</strain>
    </source>
</reference>
<organism evidence="5 6">
    <name type="scientific">Nocardioides kribbensis</name>
    <dbReference type="NCBI Taxonomy" id="305517"/>
    <lineage>
        <taxon>Bacteria</taxon>
        <taxon>Bacillati</taxon>
        <taxon>Actinomycetota</taxon>
        <taxon>Actinomycetes</taxon>
        <taxon>Propionibacteriales</taxon>
        <taxon>Nocardioidaceae</taxon>
        <taxon>Nocardioides</taxon>
    </lineage>
</organism>
<comment type="subcellular location">
    <subcellularLocation>
        <location evidence="1">Membrane</location>
    </subcellularLocation>
</comment>
<keyword evidence="6" id="KW-1185">Reference proteome</keyword>
<dbReference type="PANTHER" id="PTHR37042:SF4">
    <property type="entry name" value="OUTER MEMBRANE PROTEIN RV1973"/>
    <property type="match status" value="1"/>
</dbReference>
<evidence type="ECO:0000256" key="1">
    <source>
        <dbReference type="ARBA" id="ARBA00004370"/>
    </source>
</evidence>
<feature type="compositionally biased region" description="Gly residues" evidence="3">
    <location>
        <begin position="241"/>
        <end position="255"/>
    </location>
</feature>
<keyword evidence="2 4" id="KW-0472">Membrane</keyword>
<protein>
    <recommendedName>
        <fullName evidence="7">Mce-associated membrane protein</fullName>
    </recommendedName>
</protein>
<dbReference type="PANTHER" id="PTHR37042">
    <property type="entry name" value="OUTER MEMBRANE PROTEIN RV1973"/>
    <property type="match status" value="1"/>
</dbReference>
<evidence type="ECO:0000313" key="5">
    <source>
        <dbReference type="EMBL" id="MEQ7848347.1"/>
    </source>
</evidence>
<evidence type="ECO:0000313" key="6">
    <source>
        <dbReference type="Proteomes" id="UP001482520"/>
    </source>
</evidence>
<feature type="compositionally biased region" description="Low complexity" evidence="3">
    <location>
        <begin position="23"/>
        <end position="32"/>
    </location>
</feature>
<evidence type="ECO:0000256" key="2">
    <source>
        <dbReference type="ARBA" id="ARBA00023136"/>
    </source>
</evidence>
<gene>
    <name evidence="5" type="ORF">V6R90_13755</name>
</gene>
<accession>A0ABV1P0V2</accession>
<dbReference type="EMBL" id="JBEGDP010000016">
    <property type="protein sequence ID" value="MEQ7848347.1"/>
    <property type="molecule type" value="Genomic_DNA"/>
</dbReference>
<name>A0ABV1P0V2_9ACTN</name>
<keyword evidence="4" id="KW-0812">Transmembrane</keyword>
<feature type="region of interest" description="Disordered" evidence="3">
    <location>
        <begin position="1"/>
        <end position="32"/>
    </location>
</feature>
<feature type="region of interest" description="Disordered" evidence="3">
    <location>
        <begin position="224"/>
        <end position="255"/>
    </location>
</feature>
<evidence type="ECO:0000256" key="3">
    <source>
        <dbReference type="SAM" id="MobiDB-lite"/>
    </source>
</evidence>
<keyword evidence="4" id="KW-1133">Transmembrane helix</keyword>
<sequence>MAVPPAPDVSGLTDDSRTDDPARTQPAPAAPSRASARFRFALLVVLVAVALASVASLVTLAATRADGGLGERLGSLVGSSDDSEQAQREEVMDAATQFVLRLNSYGPDDLDDSGQMPGYRASVSEVITPKFRTEFEQSVNLAEQTVAQADLERTCDVFASGVSSMDEDSAEVLVAGEFTNTYTQADDGEPFQDRPAQFRLVVTVLLVDGEWLVDDFVPATGDGVELPSGAAPGASTAPSPGQGGGSGRPSGGATP</sequence>
<comment type="caution">
    <text evidence="5">The sequence shown here is derived from an EMBL/GenBank/DDBJ whole genome shotgun (WGS) entry which is preliminary data.</text>
</comment>
<evidence type="ECO:0000256" key="4">
    <source>
        <dbReference type="SAM" id="Phobius"/>
    </source>
</evidence>
<dbReference type="RefSeq" id="WP_349804997.1">
    <property type="nucleotide sequence ID" value="NZ_JBEGDP010000016.1"/>
</dbReference>
<evidence type="ECO:0008006" key="7">
    <source>
        <dbReference type="Google" id="ProtNLM"/>
    </source>
</evidence>
<feature type="transmembrane region" description="Helical" evidence="4">
    <location>
        <begin position="40"/>
        <end position="62"/>
    </location>
</feature>
<proteinExistence type="predicted"/>
<dbReference type="Proteomes" id="UP001482520">
    <property type="component" value="Unassembled WGS sequence"/>
</dbReference>